<dbReference type="OrthoDB" id="10013157at2759"/>
<reference evidence="3" key="1">
    <citation type="submission" date="2021-02" db="EMBL/GenBank/DDBJ databases">
        <authorList>
            <person name="Nowell W R."/>
        </authorList>
    </citation>
    <scope>NUCLEOTIDE SEQUENCE</scope>
</reference>
<dbReference type="EMBL" id="CAJNOJ010000003">
    <property type="protein sequence ID" value="CAF0732186.1"/>
    <property type="molecule type" value="Genomic_DNA"/>
</dbReference>
<comment type="caution">
    <text evidence="3">The sequence shown here is derived from an EMBL/GenBank/DDBJ whole genome shotgun (WGS) entry which is preliminary data.</text>
</comment>
<evidence type="ECO:0000313" key="3">
    <source>
        <dbReference type="EMBL" id="CAF0982717.1"/>
    </source>
</evidence>
<feature type="region of interest" description="Disordered" evidence="1">
    <location>
        <begin position="335"/>
        <end position="354"/>
    </location>
</feature>
<name>A0A814FKW9_ADIRI</name>
<dbReference type="Proteomes" id="UP000663828">
    <property type="component" value="Unassembled WGS sequence"/>
</dbReference>
<dbReference type="EMBL" id="CAJNOR010000691">
    <property type="protein sequence ID" value="CAF0982717.1"/>
    <property type="molecule type" value="Genomic_DNA"/>
</dbReference>
<sequence length="939" mass="109433">MTIHANIQAVDDSRHTVRLARLADETSRLLFGHTTSLLDDLFLHPLSIDYLNVYLSLPIFGQRLLYHHQAQQFEFDPPVSCKHRNDSELFQETKQWLIDCRLNNFIYTDLYIESLLGLLLIKSDESIHAFIDSKEITIEEQSYIFSTVTDIRRFHQFLQSTTGVKYWNFFIDSMRILQSRYSSRFNRIDNSHLNFIHKYYSQQNEFRSTMIDGKKSSMPDSTTSDAVWFQMAMNAMHQLRTYWLPRYISEVPSMMQWKIKTTLAPMTVTVDNVDKDTPPSNSQSHTEEIFDKVNFVKVTLDNISYIDHSPQQSLLIDSSKQHDFEEDNEVLNTFDNHHQTKPDDKIEPDQQPSAQSIEDYATDHNFELFYRIFVSDSLAGGPFLHYLSLTSSKDEATSLQTCLHFITDVEVVLSTPSGNFKTRILKQFISRYLTNSTIDHLPIQLFDNFHEQRTEFIDNLLTENTDKESLFWKTHFKITKILVPHFLKYIKFDRLRFLLQNNTTNTNNLLHCMPTINFEKLRVGQQTTSKQKDSDEAPFISQINRKNCGIQLNDLLKPLNERQYHTAEKLINTDEKCEFPPSKRLRPMSTNELKQESRQFCTASHWTTVPVNESKSPDPIKQTSIETLIYPDMMQIDCYVSNLMNESLHLYEINRAFEVEKRPSLMGNINMHVFQKHDRKFLSSNGFYFINPPNNSIDPSISAYLYSNRSRFVSQFTLHQQSHASPTSFSGFIKDFTIDDSGIGHLSCNLTQIDRLKLNTKIKLYTNDHREFLLANLQSYTIDSHAQQLHLFLDQFTLPNITKPSALKQTHDAFHESLYLAPQDKCNDVKISIADNQTSPFSIDDQNQLLTFIQSELTNQIWPAQEYLGIKQQRTWRAFQLAAEVSSIDSRLALNYHHDVDWISTDYDLGSFDEGVDTIQQKFTNSSTDNIDSCCNQYY</sequence>
<evidence type="ECO:0000313" key="2">
    <source>
        <dbReference type="EMBL" id="CAF0732186.1"/>
    </source>
</evidence>
<dbReference type="Proteomes" id="UP000663852">
    <property type="component" value="Unassembled WGS sequence"/>
</dbReference>
<keyword evidence="4" id="KW-1185">Reference proteome</keyword>
<dbReference type="InterPro" id="IPR053282">
    <property type="entry name" value="RGS_domain-containing"/>
</dbReference>
<accession>A0A814FKW9</accession>
<dbReference type="PANTHER" id="PTHR47079:SF1">
    <property type="entry name" value="REGULATOR OF G-PROTEIN SIGNALING PROTEIN-LIKE"/>
    <property type="match status" value="1"/>
</dbReference>
<organism evidence="3 4">
    <name type="scientific">Adineta ricciae</name>
    <name type="common">Rotifer</name>
    <dbReference type="NCBI Taxonomy" id="249248"/>
    <lineage>
        <taxon>Eukaryota</taxon>
        <taxon>Metazoa</taxon>
        <taxon>Spiralia</taxon>
        <taxon>Gnathifera</taxon>
        <taxon>Rotifera</taxon>
        <taxon>Eurotatoria</taxon>
        <taxon>Bdelloidea</taxon>
        <taxon>Adinetida</taxon>
        <taxon>Adinetidae</taxon>
        <taxon>Adineta</taxon>
    </lineage>
</organism>
<evidence type="ECO:0000313" key="4">
    <source>
        <dbReference type="Proteomes" id="UP000663828"/>
    </source>
</evidence>
<evidence type="ECO:0000256" key="1">
    <source>
        <dbReference type="SAM" id="MobiDB-lite"/>
    </source>
</evidence>
<dbReference type="PANTHER" id="PTHR47079">
    <property type="entry name" value="REGULATOR OF G-PROTEIN SIGNALING PROTEIN-LIKE"/>
    <property type="match status" value="1"/>
</dbReference>
<gene>
    <name evidence="2" type="ORF">EDS130_LOCUS1172</name>
    <name evidence="3" type="ORF">XAT740_LOCUS12269</name>
</gene>
<dbReference type="AlphaFoldDB" id="A0A814FKW9"/>
<proteinExistence type="predicted"/>
<protein>
    <submittedName>
        <fullName evidence="3">Uncharacterized protein</fullName>
    </submittedName>
</protein>
<feature type="compositionally biased region" description="Basic and acidic residues" evidence="1">
    <location>
        <begin position="335"/>
        <end position="348"/>
    </location>
</feature>